<dbReference type="SUPFAM" id="SSF82784">
    <property type="entry name" value="OsmC-like"/>
    <property type="match status" value="1"/>
</dbReference>
<proteinExistence type="predicted"/>
<dbReference type="Gene3D" id="3.30.300.20">
    <property type="match status" value="1"/>
</dbReference>
<dbReference type="AlphaFoldDB" id="W9GED0"/>
<evidence type="ECO:0008006" key="3">
    <source>
        <dbReference type="Google" id="ProtNLM"/>
    </source>
</evidence>
<dbReference type="InterPro" id="IPR015946">
    <property type="entry name" value="KH_dom-like_a/b"/>
</dbReference>
<sequence length="161" mass="17036">MTATHETTTATTEAQLIRPEVRTTLVADTATEVRVQASSHAFTIDEPAGLGGTDKGANPVEHLLAALGSCQVITFQVWAQKLGIQLDGVDIALTGEIDLRGFFGLADGVRPGFQSIDVSVQLSGPEAPERYEELTQAVEEHCPVLDGLGHAVPVRTTYALA</sequence>
<dbReference type="InterPro" id="IPR052924">
    <property type="entry name" value="OsmC/Ohr_hydroprdx_reductase"/>
</dbReference>
<dbReference type="RefSeq" id="WP_034720354.1">
    <property type="nucleotide sequence ID" value="NZ_AWQS01000226.1"/>
</dbReference>
<keyword evidence="2" id="KW-1185">Reference proteome</keyword>
<dbReference type="InterPro" id="IPR003718">
    <property type="entry name" value="OsmC/Ohr_fam"/>
</dbReference>
<accession>W9GED0</accession>
<dbReference type="PANTHER" id="PTHR35368">
    <property type="entry name" value="HYDROPEROXIDE REDUCTASE"/>
    <property type="match status" value="1"/>
</dbReference>
<dbReference type="Pfam" id="PF02566">
    <property type="entry name" value="OsmC"/>
    <property type="match status" value="1"/>
</dbReference>
<dbReference type="EMBL" id="AWQS01000226">
    <property type="protein sequence ID" value="EWT04541.1"/>
    <property type="molecule type" value="Genomic_DNA"/>
</dbReference>
<dbReference type="OrthoDB" id="9811389at2"/>
<reference evidence="2" key="1">
    <citation type="submission" date="2013-08" db="EMBL/GenBank/DDBJ databases">
        <title>Intrasporangium oryzae NRRL B-24470.</title>
        <authorList>
            <person name="Liu H."/>
            <person name="Wang G."/>
        </authorList>
    </citation>
    <scope>NUCLEOTIDE SEQUENCE [LARGE SCALE GENOMIC DNA]</scope>
    <source>
        <strain evidence="2">Q5-1</strain>
    </source>
</reference>
<evidence type="ECO:0000313" key="2">
    <source>
        <dbReference type="Proteomes" id="UP000019494"/>
    </source>
</evidence>
<protein>
    <recommendedName>
        <fullName evidence="3">Osmotically inducible protein OsmC</fullName>
    </recommendedName>
</protein>
<comment type="caution">
    <text evidence="1">The sequence shown here is derived from an EMBL/GenBank/DDBJ whole genome shotgun (WGS) entry which is preliminary data.</text>
</comment>
<name>W9GED0_9MICO</name>
<evidence type="ECO:0000313" key="1">
    <source>
        <dbReference type="EMBL" id="EWT04541.1"/>
    </source>
</evidence>
<dbReference type="PANTHER" id="PTHR35368:SF1">
    <property type="entry name" value="HYDROPEROXIDE REDUCTASE"/>
    <property type="match status" value="1"/>
</dbReference>
<gene>
    <name evidence="1" type="ORF">N864_11515</name>
</gene>
<dbReference type="InterPro" id="IPR036102">
    <property type="entry name" value="OsmC/Ohrsf"/>
</dbReference>
<dbReference type="Proteomes" id="UP000019494">
    <property type="component" value="Unassembled WGS sequence"/>
</dbReference>
<organism evidence="1 2">
    <name type="scientific">Intrasporangium chromatireducens Q5-1</name>
    <dbReference type="NCBI Taxonomy" id="584657"/>
    <lineage>
        <taxon>Bacteria</taxon>
        <taxon>Bacillati</taxon>
        <taxon>Actinomycetota</taxon>
        <taxon>Actinomycetes</taxon>
        <taxon>Micrococcales</taxon>
        <taxon>Intrasporangiaceae</taxon>
        <taxon>Intrasporangium</taxon>
    </lineage>
</organism>